<dbReference type="Proteomes" id="UP000307756">
    <property type="component" value="Unassembled WGS sequence"/>
</dbReference>
<evidence type="ECO:0000259" key="2">
    <source>
        <dbReference type="Pfam" id="PF00535"/>
    </source>
</evidence>
<proteinExistence type="predicted"/>
<comment type="caution">
    <text evidence="3">The sequence shown here is derived from an EMBL/GenBank/DDBJ whole genome shotgun (WGS) entry which is preliminary data.</text>
</comment>
<evidence type="ECO:0000313" key="3">
    <source>
        <dbReference type="EMBL" id="TKC17038.1"/>
    </source>
</evidence>
<gene>
    <name evidence="3" type="ORF">FA727_13355</name>
</gene>
<dbReference type="PANTHER" id="PTHR43630:SF2">
    <property type="entry name" value="GLYCOSYLTRANSFERASE"/>
    <property type="match status" value="1"/>
</dbReference>
<dbReference type="EMBL" id="SWBM01000002">
    <property type="protein sequence ID" value="TKC17038.1"/>
    <property type="molecule type" value="Genomic_DNA"/>
</dbReference>
<dbReference type="SMART" id="SM00028">
    <property type="entry name" value="TPR"/>
    <property type="match status" value="5"/>
</dbReference>
<dbReference type="PROSITE" id="PS50005">
    <property type="entry name" value="TPR"/>
    <property type="match status" value="2"/>
</dbReference>
<feature type="repeat" description="TPR" evidence="1">
    <location>
        <begin position="201"/>
        <end position="234"/>
    </location>
</feature>
<organism evidence="3 4">
    <name type="scientific">Robertmurraya kyonggiensis</name>
    <dbReference type="NCBI Taxonomy" id="1037680"/>
    <lineage>
        <taxon>Bacteria</taxon>
        <taxon>Bacillati</taxon>
        <taxon>Bacillota</taxon>
        <taxon>Bacilli</taxon>
        <taxon>Bacillales</taxon>
        <taxon>Bacillaceae</taxon>
        <taxon>Robertmurraya</taxon>
    </lineage>
</organism>
<dbReference type="RefSeq" id="WP_136831557.1">
    <property type="nucleotide sequence ID" value="NZ_SWBM01000002.1"/>
</dbReference>
<dbReference type="AlphaFoldDB" id="A0A4U1D5I1"/>
<dbReference type="CDD" id="cd02511">
    <property type="entry name" value="Beta4Glucosyltransferase"/>
    <property type="match status" value="1"/>
</dbReference>
<dbReference type="Pfam" id="PF00535">
    <property type="entry name" value="Glycos_transf_2"/>
    <property type="match status" value="1"/>
</dbReference>
<keyword evidence="3" id="KW-0808">Transferase</keyword>
<dbReference type="InterPro" id="IPR019734">
    <property type="entry name" value="TPR_rpt"/>
</dbReference>
<dbReference type="SUPFAM" id="SSF53448">
    <property type="entry name" value="Nucleotide-diphospho-sugar transferases"/>
    <property type="match status" value="1"/>
</dbReference>
<dbReference type="OrthoDB" id="9815923at2"/>
<keyword evidence="1" id="KW-0802">TPR repeat</keyword>
<dbReference type="SUPFAM" id="SSF48452">
    <property type="entry name" value="TPR-like"/>
    <property type="match status" value="1"/>
</dbReference>
<feature type="repeat" description="TPR" evidence="1">
    <location>
        <begin position="319"/>
        <end position="352"/>
    </location>
</feature>
<dbReference type="Gene3D" id="1.25.40.10">
    <property type="entry name" value="Tetratricopeptide repeat domain"/>
    <property type="match status" value="1"/>
</dbReference>
<dbReference type="Gene3D" id="3.90.550.10">
    <property type="entry name" value="Spore Coat Polysaccharide Biosynthesis Protein SpsA, Chain A"/>
    <property type="match status" value="1"/>
</dbReference>
<dbReference type="GO" id="GO:0016740">
    <property type="term" value="F:transferase activity"/>
    <property type="evidence" value="ECO:0007669"/>
    <property type="project" value="UniProtKB-KW"/>
</dbReference>
<keyword evidence="4" id="KW-1185">Reference proteome</keyword>
<evidence type="ECO:0000256" key="1">
    <source>
        <dbReference type="PROSITE-ProRule" id="PRU00339"/>
    </source>
</evidence>
<accession>A0A4U1D5I1</accession>
<reference evidence="3 4" key="1">
    <citation type="journal article" date="2011" name="J. Microbiol.">
        <title>Bacillus kyonggiensis sp. nov., isolated from soil of a lettuce field.</title>
        <authorList>
            <person name="Dong K."/>
            <person name="Lee S."/>
        </authorList>
    </citation>
    <scope>NUCLEOTIDE SEQUENCE [LARGE SCALE GENOMIC DNA]</scope>
    <source>
        <strain evidence="3 4">NB22</strain>
    </source>
</reference>
<dbReference type="InterPro" id="IPR011990">
    <property type="entry name" value="TPR-like_helical_dom_sf"/>
</dbReference>
<dbReference type="InterPro" id="IPR001173">
    <property type="entry name" value="Glyco_trans_2-like"/>
</dbReference>
<dbReference type="InterPro" id="IPR029044">
    <property type="entry name" value="Nucleotide-diphossugar_trans"/>
</dbReference>
<protein>
    <submittedName>
        <fullName evidence="3">Glycosyltransferase</fullName>
    </submittedName>
</protein>
<sequence length="642" mass="74723">MKPFLSLCMIVKNEEKVIERCLSSVAHLIDEIIIVDTGSTDHTKEIVAKYTSNIYDFEWNNDFSAARNYAASKATGEWIIALDADEYIDEENFKDFIQELIEDDAHFDAYSAKILNFAGKFGENLVQNFHDRIYKNNGDISYYRNIHEQFKNNKGKPLKNKNSSLLIFHSGYLNQTVYEKGKSERNKELLDREMSNGGNKAFDYFNYGNEYCSIGDYENALESYLKAYKMKADFRLSWVSTTLVQIIICLMNLKRYNDALNVIKDAENMYSTSPEFSYLKGEIFFLRGQLEDAKRMFLQIINNEDKYSHIILRPDLKNQRPHIRLGEIFLHQEDYNGAIYHFTSVLNINKYHEVGIKKVVFILNKFHTVEEISGFLISKELVNNKNVKSYVRACFEVGNPSLASCLLDRFHEENKLLSKVALLKKQLIKHEGYTEDFSEILQNEVIKSLNEANWINIIDFYLLRELKSEDEKLPSFLAPFEKNKSFQSLMNLLSGEAPDGNIDEELLLFSLQTLLSYKKSSLCDVILSNIQNAEKNVISKIAALLFSHGYKVEALQLYDKGDWNHFTEQDFINIINSLMETNNKPNAIEFAKYAMMIFENDFRFYIYILENAENYNLLVTTLEKAKNIFRDSFYLENFKLLG</sequence>
<name>A0A4U1D5I1_9BACI</name>
<feature type="domain" description="Glycosyltransferase 2-like" evidence="2">
    <location>
        <begin position="6"/>
        <end position="107"/>
    </location>
</feature>
<evidence type="ECO:0000313" key="4">
    <source>
        <dbReference type="Proteomes" id="UP000307756"/>
    </source>
</evidence>
<dbReference type="PANTHER" id="PTHR43630">
    <property type="entry name" value="POLY-BETA-1,6-N-ACETYL-D-GLUCOSAMINE SYNTHASE"/>
    <property type="match status" value="1"/>
</dbReference>